<dbReference type="GO" id="GO:0004674">
    <property type="term" value="F:protein serine/threonine kinase activity"/>
    <property type="evidence" value="ECO:0007669"/>
    <property type="project" value="UniProtKB-KW"/>
</dbReference>
<dbReference type="InterPro" id="IPR008271">
    <property type="entry name" value="Ser/Thr_kinase_AS"/>
</dbReference>
<evidence type="ECO:0000256" key="1">
    <source>
        <dbReference type="ARBA" id="ARBA00005926"/>
    </source>
</evidence>
<feature type="compositionally biased region" description="Polar residues" evidence="12">
    <location>
        <begin position="394"/>
        <end position="403"/>
    </location>
</feature>
<dbReference type="FunFam" id="3.30.200.20:FF:000538">
    <property type="entry name" value="Putative Casein kinase I"/>
    <property type="match status" value="1"/>
</dbReference>
<protein>
    <recommendedName>
        <fullName evidence="2">non-specific serine/threonine protein kinase</fullName>
        <ecNumber evidence="2">2.7.11.1</ecNumber>
    </recommendedName>
</protein>
<evidence type="ECO:0000256" key="3">
    <source>
        <dbReference type="ARBA" id="ARBA00022527"/>
    </source>
</evidence>
<feature type="compositionally biased region" description="Low complexity" evidence="12">
    <location>
        <begin position="17"/>
        <end position="27"/>
    </location>
</feature>
<accession>A0AAD9FWA7</accession>
<evidence type="ECO:0000256" key="12">
    <source>
        <dbReference type="SAM" id="MobiDB-lite"/>
    </source>
</evidence>
<dbReference type="PROSITE" id="PS00108">
    <property type="entry name" value="PROTEIN_KINASE_ST"/>
    <property type="match status" value="1"/>
</dbReference>
<dbReference type="InterPro" id="IPR050235">
    <property type="entry name" value="CK1_Ser-Thr_kinase"/>
</dbReference>
<gene>
    <name evidence="14" type="ORF">DB88DRAFT_477887</name>
</gene>
<evidence type="ECO:0000256" key="4">
    <source>
        <dbReference type="ARBA" id="ARBA00022679"/>
    </source>
</evidence>
<evidence type="ECO:0000259" key="13">
    <source>
        <dbReference type="PROSITE" id="PS50011"/>
    </source>
</evidence>
<dbReference type="GO" id="GO:0000324">
    <property type="term" value="C:fungal-type vacuole"/>
    <property type="evidence" value="ECO:0007669"/>
    <property type="project" value="UniProtKB-ARBA"/>
</dbReference>
<dbReference type="InterPro" id="IPR017441">
    <property type="entry name" value="Protein_kinase_ATP_BS"/>
</dbReference>
<dbReference type="Pfam" id="PF00069">
    <property type="entry name" value="Pkinase"/>
    <property type="match status" value="1"/>
</dbReference>
<feature type="compositionally biased region" description="Polar residues" evidence="12">
    <location>
        <begin position="1"/>
        <end position="16"/>
    </location>
</feature>
<keyword evidence="6 14" id="KW-0418">Kinase</keyword>
<keyword evidence="7 10" id="KW-0067">ATP-binding</keyword>
<evidence type="ECO:0000313" key="15">
    <source>
        <dbReference type="Proteomes" id="UP001182556"/>
    </source>
</evidence>
<dbReference type="PROSITE" id="PS50011">
    <property type="entry name" value="PROTEIN_KINASE_DOM"/>
    <property type="match status" value="1"/>
</dbReference>
<evidence type="ECO:0000256" key="9">
    <source>
        <dbReference type="ARBA" id="ARBA00048679"/>
    </source>
</evidence>
<evidence type="ECO:0000256" key="7">
    <source>
        <dbReference type="ARBA" id="ARBA00022840"/>
    </source>
</evidence>
<keyword evidence="5 10" id="KW-0547">Nucleotide-binding</keyword>
<sequence length="479" mass="53415">MATQHVIGSSNPAQHLSSTGSHSSSSSNIVGVHYKVGKKIGEGSFGVIFEGTNLLNSQTVAIKFEPRKSDAPQLRDEYRSYKILSGCVGIPQVYYFGQEGLHNILVIDLLGPSLEDLFDMCGRKFSVKTCCMTARQMLSRVQTIHEKNLIYRDIKPDNFLIGRPGTKGANTIHVVDFGMAKQYRDPKTKQHIPYRERKSLSGTARYMSINTHLGREQSRRDDLEALGHVFFYFLRGGLPWQGLKAATNKQKYEKIGEKKQTTPIPELVEGYPQEFAIYLNYVRKLTFDETPDYDFLRELFATAMKNNGDEDDQMYDWMKLNDGQGWQKTTSSAADVSRRDTRSRQDKEYKDRMERLRNGGAAPSPLKARKSTANSALPNASNQAIVGVSAPTPMANSRRQSGQGHPFANVHPSDRNGDNSYDPSNVPVQSQQGLQPIAPMTLNSRPGNNGNSSQQVDGEYGHQKGGNGFLRFITCGCAR</sequence>
<feature type="compositionally biased region" description="Polar residues" evidence="12">
    <location>
        <begin position="441"/>
        <end position="456"/>
    </location>
</feature>
<dbReference type="Gene3D" id="1.10.510.10">
    <property type="entry name" value="Transferase(Phosphotransferase) domain 1"/>
    <property type="match status" value="1"/>
</dbReference>
<dbReference type="PANTHER" id="PTHR11909">
    <property type="entry name" value="CASEIN KINASE-RELATED"/>
    <property type="match status" value="1"/>
</dbReference>
<dbReference type="SUPFAM" id="SSF56112">
    <property type="entry name" value="Protein kinase-like (PK-like)"/>
    <property type="match status" value="1"/>
</dbReference>
<comment type="similarity">
    <text evidence="1">Belongs to the protein kinase superfamily. CK1 Ser/Thr protein kinase family. Casein kinase I subfamily.</text>
</comment>
<dbReference type="GO" id="GO:0005524">
    <property type="term" value="F:ATP binding"/>
    <property type="evidence" value="ECO:0007669"/>
    <property type="project" value="UniProtKB-UniRule"/>
</dbReference>
<evidence type="ECO:0000256" key="6">
    <source>
        <dbReference type="ARBA" id="ARBA00022777"/>
    </source>
</evidence>
<feature type="region of interest" description="Disordered" evidence="12">
    <location>
        <begin position="1"/>
        <end position="27"/>
    </location>
</feature>
<evidence type="ECO:0000313" key="14">
    <source>
        <dbReference type="EMBL" id="KAK1927409.1"/>
    </source>
</evidence>
<dbReference type="EC" id="2.7.11.1" evidence="2"/>
<evidence type="ECO:0000256" key="2">
    <source>
        <dbReference type="ARBA" id="ARBA00012513"/>
    </source>
</evidence>
<feature type="domain" description="Protein kinase" evidence="13">
    <location>
        <begin position="34"/>
        <end position="296"/>
    </location>
</feature>
<comment type="catalytic activity">
    <reaction evidence="8">
        <text>L-threonyl-[protein] + ATP = O-phospho-L-threonyl-[protein] + ADP + H(+)</text>
        <dbReference type="Rhea" id="RHEA:46608"/>
        <dbReference type="Rhea" id="RHEA-COMP:11060"/>
        <dbReference type="Rhea" id="RHEA-COMP:11605"/>
        <dbReference type="ChEBI" id="CHEBI:15378"/>
        <dbReference type="ChEBI" id="CHEBI:30013"/>
        <dbReference type="ChEBI" id="CHEBI:30616"/>
        <dbReference type="ChEBI" id="CHEBI:61977"/>
        <dbReference type="ChEBI" id="CHEBI:456216"/>
        <dbReference type="EC" id="2.7.11.1"/>
    </reaction>
</comment>
<dbReference type="SMART" id="SM00220">
    <property type="entry name" value="S_TKc"/>
    <property type="match status" value="1"/>
</dbReference>
<comment type="caution">
    <text evidence="14">The sequence shown here is derived from an EMBL/GenBank/DDBJ whole genome shotgun (WGS) entry which is preliminary data.</text>
</comment>
<dbReference type="CDD" id="cd14127">
    <property type="entry name" value="STKc_CK1_fungal"/>
    <property type="match status" value="1"/>
</dbReference>
<name>A0AAD9FWA7_PAPLA</name>
<comment type="catalytic activity">
    <reaction evidence="9">
        <text>L-seryl-[protein] + ATP = O-phospho-L-seryl-[protein] + ADP + H(+)</text>
        <dbReference type="Rhea" id="RHEA:17989"/>
        <dbReference type="Rhea" id="RHEA-COMP:9863"/>
        <dbReference type="Rhea" id="RHEA-COMP:11604"/>
        <dbReference type="ChEBI" id="CHEBI:15378"/>
        <dbReference type="ChEBI" id="CHEBI:29999"/>
        <dbReference type="ChEBI" id="CHEBI:30616"/>
        <dbReference type="ChEBI" id="CHEBI:83421"/>
        <dbReference type="ChEBI" id="CHEBI:456216"/>
        <dbReference type="EC" id="2.7.11.1"/>
    </reaction>
</comment>
<organism evidence="14 15">
    <name type="scientific">Papiliotrema laurentii</name>
    <name type="common">Cryptococcus laurentii</name>
    <dbReference type="NCBI Taxonomy" id="5418"/>
    <lineage>
        <taxon>Eukaryota</taxon>
        <taxon>Fungi</taxon>
        <taxon>Dikarya</taxon>
        <taxon>Basidiomycota</taxon>
        <taxon>Agaricomycotina</taxon>
        <taxon>Tremellomycetes</taxon>
        <taxon>Tremellales</taxon>
        <taxon>Rhynchogastremaceae</taxon>
        <taxon>Papiliotrema</taxon>
    </lineage>
</organism>
<feature type="compositionally biased region" description="Polar residues" evidence="12">
    <location>
        <begin position="371"/>
        <end position="384"/>
    </location>
</feature>
<keyword evidence="4" id="KW-0808">Transferase</keyword>
<dbReference type="PROSITE" id="PS00107">
    <property type="entry name" value="PROTEIN_KINASE_ATP"/>
    <property type="match status" value="1"/>
</dbReference>
<dbReference type="AlphaFoldDB" id="A0AAD9FWA7"/>
<keyword evidence="15" id="KW-1185">Reference proteome</keyword>
<feature type="region of interest" description="Disordered" evidence="12">
    <location>
        <begin position="326"/>
        <end position="462"/>
    </location>
</feature>
<evidence type="ECO:0000256" key="5">
    <source>
        <dbReference type="ARBA" id="ARBA00022741"/>
    </source>
</evidence>
<dbReference type="FunFam" id="1.10.510.10:FF:000160">
    <property type="entry name" value="Casein kinase I 1"/>
    <property type="match status" value="1"/>
</dbReference>
<feature type="compositionally biased region" description="Basic and acidic residues" evidence="12">
    <location>
        <begin position="336"/>
        <end position="357"/>
    </location>
</feature>
<feature type="binding site" evidence="10">
    <location>
        <position position="63"/>
    </location>
    <ligand>
        <name>ATP</name>
        <dbReference type="ChEBI" id="CHEBI:30616"/>
    </ligand>
</feature>
<feature type="compositionally biased region" description="Polar residues" evidence="12">
    <location>
        <begin position="418"/>
        <end position="434"/>
    </location>
</feature>
<evidence type="ECO:0000256" key="8">
    <source>
        <dbReference type="ARBA" id="ARBA00047899"/>
    </source>
</evidence>
<evidence type="ECO:0000256" key="10">
    <source>
        <dbReference type="PROSITE-ProRule" id="PRU10141"/>
    </source>
</evidence>
<evidence type="ECO:0000256" key="11">
    <source>
        <dbReference type="RuleBase" id="RU000304"/>
    </source>
</evidence>
<proteinExistence type="inferred from homology"/>
<dbReference type="InterPro" id="IPR011009">
    <property type="entry name" value="Kinase-like_dom_sf"/>
</dbReference>
<dbReference type="EMBL" id="JAODAN010000001">
    <property type="protein sequence ID" value="KAK1927409.1"/>
    <property type="molecule type" value="Genomic_DNA"/>
</dbReference>
<dbReference type="Proteomes" id="UP001182556">
    <property type="component" value="Unassembled WGS sequence"/>
</dbReference>
<reference evidence="14" key="1">
    <citation type="submission" date="2023-02" db="EMBL/GenBank/DDBJ databases">
        <title>Identification and recombinant expression of a fungal hydrolase from Papiliotrema laurentii that hydrolyzes apple cutin and clears colloidal polyester polyurethane.</title>
        <authorList>
            <consortium name="DOE Joint Genome Institute"/>
            <person name="Roman V.A."/>
            <person name="Bojanowski C."/>
            <person name="Crable B.R."/>
            <person name="Wagner D.N."/>
            <person name="Hung C.S."/>
            <person name="Nadeau L.J."/>
            <person name="Schratz L."/>
            <person name="Haridas S."/>
            <person name="Pangilinan J."/>
            <person name="Lipzen A."/>
            <person name="Na H."/>
            <person name="Yan M."/>
            <person name="Ng V."/>
            <person name="Grigoriev I.V."/>
            <person name="Spatafora J.W."/>
            <person name="Barlow D."/>
            <person name="Biffinger J."/>
            <person name="Kelley-Loughnane N."/>
            <person name="Varaljay V.A."/>
            <person name="Crookes-Goodson W.J."/>
        </authorList>
    </citation>
    <scope>NUCLEOTIDE SEQUENCE</scope>
    <source>
        <strain evidence="14">5307AH</strain>
    </source>
</reference>
<keyword evidence="3 11" id="KW-0723">Serine/threonine-protein kinase</keyword>
<dbReference type="InterPro" id="IPR000719">
    <property type="entry name" value="Prot_kinase_dom"/>
</dbReference>